<dbReference type="Proteomes" id="UP001629113">
    <property type="component" value="Unassembled WGS sequence"/>
</dbReference>
<gene>
    <name evidence="1" type="ORF">PVAG01_03812</name>
</gene>
<protein>
    <submittedName>
        <fullName evidence="1">Uncharacterized protein</fullName>
    </submittedName>
</protein>
<proteinExistence type="predicted"/>
<keyword evidence="2" id="KW-1185">Reference proteome</keyword>
<comment type="caution">
    <text evidence="1">The sequence shown here is derived from an EMBL/GenBank/DDBJ whole genome shotgun (WGS) entry which is preliminary data.</text>
</comment>
<name>A0ABR4PMH1_9HELO</name>
<dbReference type="EMBL" id="JBFCZG010000003">
    <property type="protein sequence ID" value="KAL3424531.1"/>
    <property type="molecule type" value="Genomic_DNA"/>
</dbReference>
<evidence type="ECO:0000313" key="1">
    <source>
        <dbReference type="EMBL" id="KAL3424531.1"/>
    </source>
</evidence>
<sequence length="338" mass="39312">MKPQCSTQNQMDDTTTGKKTAAKIEEVHKHDHKYEHEHKHEHEHKYYRFPDIHTPKEQKPVSISANPIFAHGACPYVLSPGFLDRVLTLPPELRENIYEQIIGNSSRTSFQRTLLERNSPNGCHVGLARRNPPFVAKEELAALRKTRISDGRIFLVYKDGLFNYLSAESIHSMSVVSKILQETAKTDSKAKKMFEHFRAYIGKNTGSLYWLKNHEFYHADIQHITLNRIPAQDGVFMHQWEFVWLCIYIKHTFKHLKSVVFWLTMTDLEVLDAVESSINAKWIMAVRDLPVKESFELKMRIVREGRGCKHILSPECDAQDFESIERLVTPLSLRKMEL</sequence>
<reference evidence="1 2" key="1">
    <citation type="submission" date="2024-06" db="EMBL/GenBank/DDBJ databases">
        <title>Complete genome of Phlyctema vagabunda strain 19-DSS-EL-015.</title>
        <authorList>
            <person name="Fiorenzani C."/>
        </authorList>
    </citation>
    <scope>NUCLEOTIDE SEQUENCE [LARGE SCALE GENOMIC DNA]</scope>
    <source>
        <strain evidence="1 2">19-DSS-EL-015</strain>
    </source>
</reference>
<accession>A0ABR4PMH1</accession>
<evidence type="ECO:0000313" key="2">
    <source>
        <dbReference type="Proteomes" id="UP001629113"/>
    </source>
</evidence>
<organism evidence="1 2">
    <name type="scientific">Phlyctema vagabunda</name>
    <dbReference type="NCBI Taxonomy" id="108571"/>
    <lineage>
        <taxon>Eukaryota</taxon>
        <taxon>Fungi</taxon>
        <taxon>Dikarya</taxon>
        <taxon>Ascomycota</taxon>
        <taxon>Pezizomycotina</taxon>
        <taxon>Leotiomycetes</taxon>
        <taxon>Helotiales</taxon>
        <taxon>Dermateaceae</taxon>
        <taxon>Phlyctema</taxon>
    </lineage>
</organism>